<dbReference type="EMBL" id="UGKQ01000007">
    <property type="protein sequence ID" value="STS83637.1"/>
    <property type="molecule type" value="Genomic_DNA"/>
</dbReference>
<organism evidence="2 4">
    <name type="scientific">Klebsiella pneumoniae</name>
    <dbReference type="NCBI Taxonomy" id="573"/>
    <lineage>
        <taxon>Bacteria</taxon>
        <taxon>Pseudomonadati</taxon>
        <taxon>Pseudomonadota</taxon>
        <taxon>Gammaproteobacteria</taxon>
        <taxon>Enterobacterales</taxon>
        <taxon>Enterobacteriaceae</taxon>
        <taxon>Klebsiella/Raoultella group</taxon>
        <taxon>Klebsiella</taxon>
        <taxon>Klebsiella pneumoniae complex</taxon>
    </lineage>
</organism>
<dbReference type="Proteomes" id="UP000254938">
    <property type="component" value="Unassembled WGS sequence"/>
</dbReference>
<name>A0A333LPC9_KLEPN</name>
<evidence type="ECO:0000313" key="2">
    <source>
        <dbReference type="EMBL" id="STW50012.1"/>
    </source>
</evidence>
<dbReference type="Proteomes" id="UP000255167">
    <property type="component" value="Unassembled WGS sequence"/>
</dbReference>
<reference evidence="3 4" key="1">
    <citation type="submission" date="2018-06" db="EMBL/GenBank/DDBJ databases">
        <authorList>
            <consortium name="Pathogen Informatics"/>
            <person name="Doyle S."/>
        </authorList>
    </citation>
    <scope>NUCLEOTIDE SEQUENCE [LARGE SCALE GENOMIC DNA]</scope>
    <source>
        <strain evidence="1 3">NCTC9140</strain>
        <strain evidence="2 4">NCTC9617</strain>
    </source>
</reference>
<protein>
    <submittedName>
        <fullName evidence="2">Uncharacterized protein</fullName>
    </submittedName>
</protein>
<sequence>MLARQLTCTPGLFRCRFFLFSALVYGSTFATSPFHRMRFMCK</sequence>
<evidence type="ECO:0000313" key="4">
    <source>
        <dbReference type="Proteomes" id="UP000255167"/>
    </source>
</evidence>
<dbReference type="EMBL" id="UGNC01000005">
    <property type="protein sequence ID" value="STW50012.1"/>
    <property type="molecule type" value="Genomic_DNA"/>
</dbReference>
<gene>
    <name evidence="1" type="ORF">NCTC9140_05406</name>
    <name evidence="2" type="ORF">NCTC9617_06667</name>
</gene>
<evidence type="ECO:0000313" key="1">
    <source>
        <dbReference type="EMBL" id="STS83637.1"/>
    </source>
</evidence>
<accession>A0A333LPC9</accession>
<dbReference type="AlphaFoldDB" id="A0A333LPC9"/>
<evidence type="ECO:0000313" key="3">
    <source>
        <dbReference type="Proteomes" id="UP000254938"/>
    </source>
</evidence>
<proteinExistence type="predicted"/>